<sequence>MKTHRLHIEYNFGFDVYGLVSSSKDYKLAWILNKLLNLHLIKSEDLCYNRFEKNGMLISNFEYRSENNVVRLLKNKALGSSSLKKPFLLPDIKEYDYVLQINGAMQQLRPQEFFNKLARVPLVQYVKRFDPLTLKFKENLIF</sequence>
<dbReference type="EMBL" id="JBHTLD010000113">
    <property type="protein sequence ID" value="MFD1187068.1"/>
    <property type="molecule type" value="Genomic_DNA"/>
</dbReference>
<dbReference type="InterPro" id="IPR047690">
    <property type="entry name" value="IPExxxVDY_fam"/>
</dbReference>
<comment type="caution">
    <text evidence="1">The sequence shown here is derived from an EMBL/GenBank/DDBJ whole genome shotgun (WGS) entry which is preliminary data.</text>
</comment>
<gene>
    <name evidence="1" type="ORF">ACFQ2O_12710</name>
</gene>
<dbReference type="RefSeq" id="WP_377528153.1">
    <property type="nucleotide sequence ID" value="NZ_JBHTLD010000113.1"/>
</dbReference>
<organism evidence="1 2">
    <name type="scientific">Pontibacter rugosus</name>
    <dbReference type="NCBI Taxonomy" id="1745966"/>
    <lineage>
        <taxon>Bacteria</taxon>
        <taxon>Pseudomonadati</taxon>
        <taxon>Bacteroidota</taxon>
        <taxon>Cytophagia</taxon>
        <taxon>Cytophagales</taxon>
        <taxon>Hymenobacteraceae</taxon>
        <taxon>Pontibacter</taxon>
    </lineage>
</organism>
<name>A0ABW3SQV6_9BACT</name>
<accession>A0ABW3SQV6</accession>
<reference evidence="2" key="1">
    <citation type="journal article" date="2019" name="Int. J. Syst. Evol. Microbiol.">
        <title>The Global Catalogue of Microorganisms (GCM) 10K type strain sequencing project: providing services to taxonomists for standard genome sequencing and annotation.</title>
        <authorList>
            <consortium name="The Broad Institute Genomics Platform"/>
            <consortium name="The Broad Institute Genome Sequencing Center for Infectious Disease"/>
            <person name="Wu L."/>
            <person name="Ma J."/>
        </authorList>
    </citation>
    <scope>NUCLEOTIDE SEQUENCE [LARGE SCALE GENOMIC DNA]</scope>
    <source>
        <strain evidence="2">JCM 31319</strain>
    </source>
</reference>
<proteinExistence type="predicted"/>
<evidence type="ECO:0000313" key="1">
    <source>
        <dbReference type="EMBL" id="MFD1187068.1"/>
    </source>
</evidence>
<dbReference type="Proteomes" id="UP001597094">
    <property type="component" value="Unassembled WGS sequence"/>
</dbReference>
<dbReference type="NCBIfam" id="NF033205">
    <property type="entry name" value="IPExxxVDY"/>
    <property type="match status" value="1"/>
</dbReference>
<keyword evidence="2" id="KW-1185">Reference proteome</keyword>
<evidence type="ECO:0000313" key="2">
    <source>
        <dbReference type="Proteomes" id="UP001597094"/>
    </source>
</evidence>
<protein>
    <submittedName>
        <fullName evidence="1">IPExxxVDY family protein</fullName>
    </submittedName>
</protein>